<dbReference type="EMBL" id="VSSQ01015749">
    <property type="protein sequence ID" value="MPM56422.1"/>
    <property type="molecule type" value="Genomic_DNA"/>
</dbReference>
<protein>
    <submittedName>
        <fullName evidence="1">Uncharacterized protein</fullName>
    </submittedName>
</protein>
<dbReference type="AlphaFoldDB" id="A0A645AT26"/>
<organism evidence="1">
    <name type="scientific">bioreactor metagenome</name>
    <dbReference type="NCBI Taxonomy" id="1076179"/>
    <lineage>
        <taxon>unclassified sequences</taxon>
        <taxon>metagenomes</taxon>
        <taxon>ecological metagenomes</taxon>
    </lineage>
</organism>
<proteinExistence type="predicted"/>
<gene>
    <name evidence="1" type="ORF">SDC9_103225</name>
</gene>
<name>A0A645AT26_9ZZZZ</name>
<evidence type="ECO:0000313" key="1">
    <source>
        <dbReference type="EMBL" id="MPM56422.1"/>
    </source>
</evidence>
<comment type="caution">
    <text evidence="1">The sequence shown here is derived from an EMBL/GenBank/DDBJ whole genome shotgun (WGS) entry which is preliminary data.</text>
</comment>
<accession>A0A645AT26</accession>
<sequence length="72" mass="7903">MPLLVNVETACIAAVFCEKGVVPAAVKASAFFKAVKCLHSLDHLLTCLVFRAGEFVVEVVRMGNEKIRIREL</sequence>
<reference evidence="1" key="1">
    <citation type="submission" date="2019-08" db="EMBL/GenBank/DDBJ databases">
        <authorList>
            <person name="Kucharzyk K."/>
            <person name="Murdoch R.W."/>
            <person name="Higgins S."/>
            <person name="Loffler F."/>
        </authorList>
    </citation>
    <scope>NUCLEOTIDE SEQUENCE</scope>
</reference>